<gene>
    <name evidence="1" type="ORF">GFD30_11360</name>
</gene>
<evidence type="ECO:0000313" key="1">
    <source>
        <dbReference type="EMBL" id="MQM26164.1"/>
    </source>
</evidence>
<name>A0A6L5G928_9ACTN</name>
<keyword evidence="1" id="KW-0808">Transferase</keyword>
<sequence length="128" mass="14346">MPGGGDLAPAWREDRIEALLSDHERSGEPLFIAGAVWNQSRFYHRFDHVVLLSAPTAIVLQRLASRTGDRSVQSPAERLQVIADLTEFEPVLRETATLEIDTTVPVETVVEDLLALVPTHRRRRGDPR</sequence>
<reference evidence="1 2" key="1">
    <citation type="submission" date="2019-10" db="EMBL/GenBank/DDBJ databases">
        <title>Glycomyces albidus sp. nov., a novel actinomycete isolated from rhizosphere soil of wheat (Triticum aestivum L.).</title>
        <authorList>
            <person name="Qian L."/>
        </authorList>
    </citation>
    <scope>NUCLEOTIDE SEQUENCE [LARGE SCALE GENOMIC DNA]</scope>
    <source>
        <strain evidence="1 2">NEAU-7082</strain>
    </source>
</reference>
<dbReference type="SUPFAM" id="SSF52540">
    <property type="entry name" value="P-loop containing nucleoside triphosphate hydrolases"/>
    <property type="match status" value="1"/>
</dbReference>
<keyword evidence="1" id="KW-0418">Kinase</keyword>
<accession>A0A6L5G928</accession>
<dbReference type="Proteomes" id="UP000477750">
    <property type="component" value="Unassembled WGS sequence"/>
</dbReference>
<dbReference type="EMBL" id="WIAO01000011">
    <property type="protein sequence ID" value="MQM26164.1"/>
    <property type="molecule type" value="Genomic_DNA"/>
</dbReference>
<dbReference type="GO" id="GO:0016301">
    <property type="term" value="F:kinase activity"/>
    <property type="evidence" value="ECO:0007669"/>
    <property type="project" value="UniProtKB-KW"/>
</dbReference>
<dbReference type="AlphaFoldDB" id="A0A6L5G928"/>
<protein>
    <submittedName>
        <fullName evidence="1">Shikimate kinase</fullName>
    </submittedName>
</protein>
<proteinExistence type="predicted"/>
<dbReference type="Gene3D" id="3.40.50.300">
    <property type="entry name" value="P-loop containing nucleotide triphosphate hydrolases"/>
    <property type="match status" value="1"/>
</dbReference>
<organism evidence="1 2">
    <name type="scientific">Glycomyces albidus</name>
    <dbReference type="NCBI Taxonomy" id="2656774"/>
    <lineage>
        <taxon>Bacteria</taxon>
        <taxon>Bacillati</taxon>
        <taxon>Actinomycetota</taxon>
        <taxon>Actinomycetes</taxon>
        <taxon>Glycomycetales</taxon>
        <taxon>Glycomycetaceae</taxon>
        <taxon>Glycomyces</taxon>
    </lineage>
</organism>
<keyword evidence="2" id="KW-1185">Reference proteome</keyword>
<comment type="caution">
    <text evidence="1">The sequence shown here is derived from an EMBL/GenBank/DDBJ whole genome shotgun (WGS) entry which is preliminary data.</text>
</comment>
<dbReference type="InterPro" id="IPR027417">
    <property type="entry name" value="P-loop_NTPase"/>
</dbReference>
<evidence type="ECO:0000313" key="2">
    <source>
        <dbReference type="Proteomes" id="UP000477750"/>
    </source>
</evidence>